<keyword evidence="2" id="KW-1133">Transmembrane helix</keyword>
<feature type="transmembrane region" description="Helical" evidence="2">
    <location>
        <begin position="12"/>
        <end position="37"/>
    </location>
</feature>
<keyword evidence="1" id="KW-0813">Transport</keyword>
<sequence>METKKGLTGIEKFAYGIGAVGKDMVYMLSASYVLYYFQDILKTSAIAMGIILLVARIFDAFNDPIMGIIVAKTKTKWGKFRPWLLIGTITNAVILILMFSAPPSLDGSGLVAYAAVTYILWGVTYTMMDIPYWSMIPAFTEGGKEREGLSALARSCAGVGSAVVTIITVMAVSAMGTSLAAKSANNITKQITSADTAISTFVIELDADGNPTSNVIEYEKDKTDVSVSVTGSERAFEGAYVFNTDNTNYEFTVNGVTADTSKVEFVMDSADSAEAGLVFYVDHDAYEKIKDSDSISAQLTMNSTLEVERLGFSSFSIIIGVLFIIFIGITCLCIKEKSSVDMQTASVSQMFKALVSNDQAMTVVITIVLFNTATYITSNLLIYFFKYDLAGSNWQGNYTLFNTFAGGMQILAMMLFFPLLRKAFNTIKIFYIGVFSAIGGYIILLALSIIGAKSVYPFFIPGFFIMGAVGILNVICTIFLANTCDYGEFKNGRRDESVIFSMQTFVVKLASGVAALVAAICLTVFNIQEQSDVDMTLAVLLDKVGSIKNNIVETIDTGAVFGLRMVMTLAPIAVLVIALLVFRAKYILTDKKLKEISGELKSRS</sequence>
<feature type="transmembrane region" description="Helical" evidence="2">
    <location>
        <begin position="43"/>
        <end position="61"/>
    </location>
</feature>
<organism evidence="3">
    <name type="scientific">uncultured bacterium r_01</name>
    <dbReference type="NCBI Taxonomy" id="1132276"/>
    <lineage>
        <taxon>Bacteria</taxon>
        <taxon>environmental samples</taxon>
    </lineage>
</organism>
<protein>
    <submittedName>
        <fullName evidence="3">Sugar transporter</fullName>
    </submittedName>
</protein>
<feature type="transmembrane region" description="Helical" evidence="2">
    <location>
        <begin position="107"/>
        <end position="128"/>
    </location>
</feature>
<feature type="transmembrane region" description="Helical" evidence="2">
    <location>
        <begin position="310"/>
        <end position="334"/>
    </location>
</feature>
<dbReference type="InterPro" id="IPR036259">
    <property type="entry name" value="MFS_trans_sf"/>
</dbReference>
<feature type="transmembrane region" description="Helical" evidence="2">
    <location>
        <begin position="505"/>
        <end position="527"/>
    </location>
</feature>
<feature type="transmembrane region" description="Helical" evidence="2">
    <location>
        <begin position="429"/>
        <end position="452"/>
    </location>
</feature>
<feature type="transmembrane region" description="Helical" evidence="2">
    <location>
        <begin position="397"/>
        <end position="417"/>
    </location>
</feature>
<evidence type="ECO:0000256" key="1">
    <source>
        <dbReference type="ARBA" id="ARBA00022847"/>
    </source>
</evidence>
<feature type="transmembrane region" description="Helical" evidence="2">
    <location>
        <begin position="360"/>
        <end position="385"/>
    </location>
</feature>
<dbReference type="Gene3D" id="1.20.1250.20">
    <property type="entry name" value="MFS general substrate transporter like domains"/>
    <property type="match status" value="1"/>
</dbReference>
<feature type="transmembrane region" description="Helical" evidence="2">
    <location>
        <begin position="149"/>
        <end position="172"/>
    </location>
</feature>
<keyword evidence="2" id="KW-0812">Transmembrane</keyword>
<proteinExistence type="predicted"/>
<evidence type="ECO:0000313" key="3">
    <source>
        <dbReference type="EMBL" id="AFN57655.1"/>
    </source>
</evidence>
<keyword evidence="1" id="KW-0769">Symport</keyword>
<dbReference type="PANTHER" id="PTHR11328:SF36">
    <property type="entry name" value="MELIBIOSE PERMEASE"/>
    <property type="match status" value="1"/>
</dbReference>
<reference evidence="3" key="1">
    <citation type="journal article" date="2012" name="PLoS ONE">
        <title>Functional metagenomics unveils a multifunctional glycosyl hydrolase from the family 43 catalysing the breakdown of plant polymers in the calf rumen.</title>
        <authorList>
            <person name="Ferrer M."/>
            <person name="Ghazi A."/>
            <person name="Beloqui A."/>
            <person name="Vieites J.M."/>
            <person name="Lopez-Cortes N."/>
            <person name="Marin-Navarro J."/>
            <person name="Nechitaylo T.Y."/>
            <person name="Guazzaroni M.E."/>
            <person name="Polaina J."/>
            <person name="Waliczek A."/>
            <person name="Chernikova T.N."/>
            <person name="Reva O.N."/>
            <person name="Golyshina O.V."/>
            <person name="Golyshin P.N."/>
        </authorList>
    </citation>
    <scope>NUCLEOTIDE SEQUENCE</scope>
</reference>
<keyword evidence="2" id="KW-0472">Membrane</keyword>
<dbReference type="EMBL" id="JQ303337">
    <property type="protein sequence ID" value="AFN57655.1"/>
    <property type="molecule type" value="Genomic_DNA"/>
</dbReference>
<dbReference type="InterPro" id="IPR039672">
    <property type="entry name" value="MFS_2"/>
</dbReference>
<dbReference type="GO" id="GO:0015293">
    <property type="term" value="F:symporter activity"/>
    <property type="evidence" value="ECO:0007669"/>
    <property type="project" value="UniProtKB-KW"/>
</dbReference>
<name>I6YKB2_9BACT</name>
<dbReference type="GO" id="GO:0008643">
    <property type="term" value="P:carbohydrate transport"/>
    <property type="evidence" value="ECO:0007669"/>
    <property type="project" value="InterPro"/>
</dbReference>
<keyword evidence="3" id="KW-0762">Sugar transport</keyword>
<dbReference type="Pfam" id="PF13347">
    <property type="entry name" value="MFS_2"/>
    <property type="match status" value="2"/>
</dbReference>
<feature type="transmembrane region" description="Helical" evidence="2">
    <location>
        <begin position="458"/>
        <end position="484"/>
    </location>
</feature>
<dbReference type="GO" id="GO:0005886">
    <property type="term" value="C:plasma membrane"/>
    <property type="evidence" value="ECO:0007669"/>
    <property type="project" value="TreeGrafter"/>
</dbReference>
<feature type="transmembrane region" description="Helical" evidence="2">
    <location>
        <begin position="82"/>
        <end position="101"/>
    </location>
</feature>
<dbReference type="SUPFAM" id="SSF103473">
    <property type="entry name" value="MFS general substrate transporter"/>
    <property type="match status" value="2"/>
</dbReference>
<dbReference type="AlphaFoldDB" id="I6YKB2"/>
<evidence type="ECO:0000256" key="2">
    <source>
        <dbReference type="SAM" id="Phobius"/>
    </source>
</evidence>
<accession>I6YKB2</accession>
<feature type="transmembrane region" description="Helical" evidence="2">
    <location>
        <begin position="561"/>
        <end position="582"/>
    </location>
</feature>
<dbReference type="PANTHER" id="PTHR11328">
    <property type="entry name" value="MAJOR FACILITATOR SUPERFAMILY DOMAIN-CONTAINING PROTEIN"/>
    <property type="match status" value="1"/>
</dbReference>